<dbReference type="PANTHER" id="PTHR43744:SF12">
    <property type="entry name" value="ABC TRANSPORTER PERMEASE PROTEIN MG189-RELATED"/>
    <property type="match status" value="1"/>
</dbReference>
<keyword evidence="10" id="KW-1185">Reference proteome</keyword>
<dbReference type="CDD" id="cd06261">
    <property type="entry name" value="TM_PBP2"/>
    <property type="match status" value="1"/>
</dbReference>
<evidence type="ECO:0000256" key="5">
    <source>
        <dbReference type="ARBA" id="ARBA00022989"/>
    </source>
</evidence>
<feature type="transmembrane region" description="Helical" evidence="7">
    <location>
        <begin position="20"/>
        <end position="42"/>
    </location>
</feature>
<dbReference type="Proteomes" id="UP000594468">
    <property type="component" value="Chromosome"/>
</dbReference>
<evidence type="ECO:0000256" key="3">
    <source>
        <dbReference type="ARBA" id="ARBA00022475"/>
    </source>
</evidence>
<proteinExistence type="inferred from homology"/>
<evidence type="ECO:0000256" key="2">
    <source>
        <dbReference type="ARBA" id="ARBA00022448"/>
    </source>
</evidence>
<feature type="transmembrane region" description="Helical" evidence="7">
    <location>
        <begin position="155"/>
        <end position="176"/>
    </location>
</feature>
<feature type="transmembrane region" description="Helical" evidence="7">
    <location>
        <begin position="86"/>
        <end position="105"/>
    </location>
</feature>
<keyword evidence="6 7" id="KW-0472">Membrane</keyword>
<dbReference type="InterPro" id="IPR000515">
    <property type="entry name" value="MetI-like"/>
</dbReference>
<dbReference type="Pfam" id="PF00528">
    <property type="entry name" value="BPD_transp_1"/>
    <property type="match status" value="1"/>
</dbReference>
<name>A0A7S8IFB4_9CHLR</name>
<evidence type="ECO:0000256" key="7">
    <source>
        <dbReference type="RuleBase" id="RU363032"/>
    </source>
</evidence>
<dbReference type="RefSeq" id="WP_195171391.1">
    <property type="nucleotide sequence ID" value="NZ_CP062983.1"/>
</dbReference>
<evidence type="ECO:0000259" key="8">
    <source>
        <dbReference type="PROSITE" id="PS50928"/>
    </source>
</evidence>
<keyword evidence="3" id="KW-1003">Cell membrane</keyword>
<accession>A0A7S8IFB4</accession>
<dbReference type="GO" id="GO:0055085">
    <property type="term" value="P:transmembrane transport"/>
    <property type="evidence" value="ECO:0007669"/>
    <property type="project" value="InterPro"/>
</dbReference>
<evidence type="ECO:0000256" key="6">
    <source>
        <dbReference type="ARBA" id="ARBA00023136"/>
    </source>
</evidence>
<organism evidence="9 10">
    <name type="scientific">Phototrophicus methaneseepsis</name>
    <dbReference type="NCBI Taxonomy" id="2710758"/>
    <lineage>
        <taxon>Bacteria</taxon>
        <taxon>Bacillati</taxon>
        <taxon>Chloroflexota</taxon>
        <taxon>Candidatus Thermofontia</taxon>
        <taxon>Phototrophicales</taxon>
        <taxon>Phototrophicaceae</taxon>
        <taxon>Phototrophicus</taxon>
    </lineage>
</organism>
<sequence>MERGFLSNIELRTPGGRIYYVAATIALLLIAVVTLFPFFFAFTSGLKNSTEIFAGGLNLFPQTPLWQNYEQAWRQFDMVRMFKNSLVIVSVGVVLRLVVSGAAAYSLSILKPIGGRFLTVGFLLTLMVPSIAYFVPLYTTIADMPIIHVSLLNSYWALWLVYCVDAFSIFVFKTFFDTIPRDLIDSARVDGANPLQLLVNIIFPLSRSITVVLAVLAFVALWKDFLLPYLVITDPQAQPITVRLFYLADDYSVNLQMAASFISLLPPLLIAIVLQRYMKIGVTLGAVKG</sequence>
<dbReference type="PROSITE" id="PS50928">
    <property type="entry name" value="ABC_TM1"/>
    <property type="match status" value="1"/>
</dbReference>
<feature type="transmembrane region" description="Helical" evidence="7">
    <location>
        <begin position="197"/>
        <end position="222"/>
    </location>
</feature>
<feature type="transmembrane region" description="Helical" evidence="7">
    <location>
        <begin position="117"/>
        <end position="135"/>
    </location>
</feature>
<dbReference type="PANTHER" id="PTHR43744">
    <property type="entry name" value="ABC TRANSPORTER PERMEASE PROTEIN MG189-RELATED-RELATED"/>
    <property type="match status" value="1"/>
</dbReference>
<comment type="subcellular location">
    <subcellularLocation>
        <location evidence="1 7">Cell membrane</location>
        <topology evidence="1 7">Multi-pass membrane protein</topology>
    </subcellularLocation>
</comment>
<dbReference type="InterPro" id="IPR035906">
    <property type="entry name" value="MetI-like_sf"/>
</dbReference>
<dbReference type="KEGG" id="pmet:G4Y79_02800"/>
<evidence type="ECO:0000313" key="9">
    <source>
        <dbReference type="EMBL" id="QPC83324.1"/>
    </source>
</evidence>
<gene>
    <name evidence="9" type="ORF">G4Y79_02800</name>
</gene>
<evidence type="ECO:0000256" key="4">
    <source>
        <dbReference type="ARBA" id="ARBA00022692"/>
    </source>
</evidence>
<dbReference type="AlphaFoldDB" id="A0A7S8IFB4"/>
<keyword evidence="4 7" id="KW-0812">Transmembrane</keyword>
<evidence type="ECO:0000313" key="10">
    <source>
        <dbReference type="Proteomes" id="UP000594468"/>
    </source>
</evidence>
<keyword evidence="5 7" id="KW-1133">Transmembrane helix</keyword>
<feature type="domain" description="ABC transmembrane type-1" evidence="8">
    <location>
        <begin position="82"/>
        <end position="274"/>
    </location>
</feature>
<protein>
    <submittedName>
        <fullName evidence="9">Carbohydrate ABC transporter permease</fullName>
    </submittedName>
</protein>
<dbReference type="Gene3D" id="1.10.3720.10">
    <property type="entry name" value="MetI-like"/>
    <property type="match status" value="1"/>
</dbReference>
<comment type="similarity">
    <text evidence="7">Belongs to the binding-protein-dependent transport system permease family.</text>
</comment>
<feature type="transmembrane region" description="Helical" evidence="7">
    <location>
        <begin position="253"/>
        <end position="274"/>
    </location>
</feature>
<dbReference type="GO" id="GO:0005886">
    <property type="term" value="C:plasma membrane"/>
    <property type="evidence" value="ECO:0007669"/>
    <property type="project" value="UniProtKB-SubCell"/>
</dbReference>
<dbReference type="EMBL" id="CP062983">
    <property type="protein sequence ID" value="QPC83324.1"/>
    <property type="molecule type" value="Genomic_DNA"/>
</dbReference>
<keyword evidence="2 7" id="KW-0813">Transport</keyword>
<evidence type="ECO:0000256" key="1">
    <source>
        <dbReference type="ARBA" id="ARBA00004651"/>
    </source>
</evidence>
<dbReference type="SUPFAM" id="SSF161098">
    <property type="entry name" value="MetI-like"/>
    <property type="match status" value="1"/>
</dbReference>
<reference evidence="9 10" key="1">
    <citation type="submission" date="2020-02" db="EMBL/GenBank/DDBJ databases">
        <authorList>
            <person name="Zheng R.K."/>
            <person name="Sun C.M."/>
        </authorList>
    </citation>
    <scope>NUCLEOTIDE SEQUENCE [LARGE SCALE GENOMIC DNA]</scope>
    <source>
        <strain evidence="10">rifampicinis</strain>
    </source>
</reference>